<dbReference type="EMBL" id="MODZ01000021">
    <property type="protein sequence ID" value="OIJ33072.1"/>
    <property type="molecule type" value="Genomic_DNA"/>
</dbReference>
<dbReference type="RefSeq" id="WP_075515582.1">
    <property type="nucleotide sequence ID" value="NZ_VEKI01000004.1"/>
</dbReference>
<evidence type="ECO:0000313" key="1">
    <source>
        <dbReference type="EMBL" id="OIJ33072.1"/>
    </source>
</evidence>
<accession>A0A1S2MUC3</accession>
<dbReference type="AlphaFoldDB" id="A0A1S2MUC3"/>
<reference evidence="1 2" key="1">
    <citation type="submission" date="2016-10" db="EMBL/GenBank/DDBJ databases">
        <title>Draft genome sequence of strain LCT isolated from the Shenzhou X spacecraft of China.</title>
        <authorList>
            <person name="Huang B."/>
        </authorList>
    </citation>
    <scope>NUCLEOTIDE SEQUENCE [LARGE SCALE GENOMIC DNA]</scope>
    <source>
        <strain evidence="1 2">LCT-H5</strain>
    </source>
</reference>
<sequence length="94" mass="10625">MQHGLRELINELRTDLLIQVIERPHAEGAVEDYYRGSGLISAARQDAATRQAVQIVSDHGVVVDLWLRDRMANLGPWPDRVRRASAPRGLRSTR</sequence>
<evidence type="ECO:0000313" key="2">
    <source>
        <dbReference type="Proteomes" id="UP000179540"/>
    </source>
</evidence>
<gene>
    <name evidence="1" type="ORF">BK826_10480</name>
</gene>
<proteinExistence type="predicted"/>
<name>A0A1S2MUC3_9MICC</name>
<comment type="caution">
    <text evidence="1">The sequence shown here is derived from an EMBL/GenBank/DDBJ whole genome shotgun (WGS) entry which is preliminary data.</text>
</comment>
<dbReference type="Proteomes" id="UP000179540">
    <property type="component" value="Unassembled WGS sequence"/>
</dbReference>
<protein>
    <submittedName>
        <fullName evidence="1">Uncharacterized protein</fullName>
    </submittedName>
</protein>
<organism evidence="1 2">
    <name type="scientific">Rothia kristinae</name>
    <dbReference type="NCBI Taxonomy" id="37923"/>
    <lineage>
        <taxon>Bacteria</taxon>
        <taxon>Bacillati</taxon>
        <taxon>Actinomycetota</taxon>
        <taxon>Actinomycetes</taxon>
        <taxon>Micrococcales</taxon>
        <taxon>Micrococcaceae</taxon>
        <taxon>Rothia</taxon>
    </lineage>
</organism>